<protein>
    <submittedName>
        <fullName evidence="1">8223_t:CDS:1</fullName>
    </submittedName>
</protein>
<dbReference type="SUPFAM" id="SSF50494">
    <property type="entry name" value="Trypsin-like serine proteases"/>
    <property type="match status" value="1"/>
</dbReference>
<dbReference type="InterPro" id="IPR009003">
    <property type="entry name" value="Peptidase_S1_PA"/>
</dbReference>
<dbReference type="Gene3D" id="2.40.10.10">
    <property type="entry name" value="Trypsin-like serine proteases"/>
    <property type="match status" value="1"/>
</dbReference>
<accession>A0A9W4SWU8</accession>
<name>A0A9W4SWU8_9GLOM</name>
<comment type="caution">
    <text evidence="1">The sequence shown here is derived from an EMBL/GenBank/DDBJ whole genome shotgun (WGS) entry which is preliminary data.</text>
</comment>
<dbReference type="AlphaFoldDB" id="A0A9W4SWU8"/>
<evidence type="ECO:0000313" key="2">
    <source>
        <dbReference type="Proteomes" id="UP001153678"/>
    </source>
</evidence>
<keyword evidence="2" id="KW-1185">Reference proteome</keyword>
<gene>
    <name evidence="1" type="ORF">FWILDA_LOCUS11588</name>
</gene>
<dbReference type="OrthoDB" id="5424209at2759"/>
<proteinExistence type="predicted"/>
<organism evidence="1 2">
    <name type="scientific">Funneliformis geosporum</name>
    <dbReference type="NCBI Taxonomy" id="1117311"/>
    <lineage>
        <taxon>Eukaryota</taxon>
        <taxon>Fungi</taxon>
        <taxon>Fungi incertae sedis</taxon>
        <taxon>Mucoromycota</taxon>
        <taxon>Glomeromycotina</taxon>
        <taxon>Glomeromycetes</taxon>
        <taxon>Glomerales</taxon>
        <taxon>Glomeraceae</taxon>
        <taxon>Funneliformis</taxon>
    </lineage>
</organism>
<dbReference type="Proteomes" id="UP001153678">
    <property type="component" value="Unassembled WGS sequence"/>
</dbReference>
<sequence length="443" mass="50807">MADYSIQQLYNEQYIQRGDILIYKRHNYQVKSIYKNGRLEIILADDKKKKFCHLFELEQHILGSNENITCDKGNVYDRIFIIHNDTNKGNITELKERYVMDHKADVFESQAKKLDGREISPIFDIEHLKQFDIILKEFHKKFNKIIPLTCVNEGLVDNKEALIVFVYVPEETPVNLPSEFMGYPVIISYGVDFKFHHRFFHKDLMPGISIGSSRYLPDACTLGGLFQNTEEPDKKFLLTTKHGFGKNDGVFQPGILDQIDTSLCAKVTRYHFLGANPTRQFLDYAFCEIENDRGIPKIPNTPLGSNITISSIKTSVSNNENFVWVQKVGRTTSITRGLIQDKLVSFLPPLVIKGKEKKNGKRVERFALKVTSKDNRFGQPGDSGSPVFDDNGKLWGIYIGSAHPYYYVTPIHLILHDVQKRFGDAKFELITQSHEELTCLVKS</sequence>
<reference evidence="1" key="1">
    <citation type="submission" date="2022-08" db="EMBL/GenBank/DDBJ databases">
        <authorList>
            <person name="Kallberg Y."/>
            <person name="Tangrot J."/>
            <person name="Rosling A."/>
        </authorList>
    </citation>
    <scope>NUCLEOTIDE SEQUENCE</scope>
    <source>
        <strain evidence="1">Wild A</strain>
    </source>
</reference>
<dbReference type="InterPro" id="IPR043504">
    <property type="entry name" value="Peptidase_S1_PA_chymotrypsin"/>
</dbReference>
<dbReference type="EMBL" id="CAMKVN010003338">
    <property type="protein sequence ID" value="CAI2184460.1"/>
    <property type="molecule type" value="Genomic_DNA"/>
</dbReference>
<evidence type="ECO:0000313" key="1">
    <source>
        <dbReference type="EMBL" id="CAI2184460.1"/>
    </source>
</evidence>